<dbReference type="AlphaFoldDB" id="A0A0P7Z2B8"/>
<dbReference type="InterPro" id="IPR023299">
    <property type="entry name" value="ATPase_P-typ_cyto_dom_N"/>
</dbReference>
<evidence type="ECO:0000256" key="4">
    <source>
        <dbReference type="ARBA" id="ARBA00022692"/>
    </source>
</evidence>
<dbReference type="SFLD" id="SFLDF00027">
    <property type="entry name" value="p-type_atpase"/>
    <property type="match status" value="1"/>
</dbReference>
<dbReference type="Pfam" id="PF00403">
    <property type="entry name" value="HMA"/>
    <property type="match status" value="2"/>
</dbReference>
<dbReference type="InterPro" id="IPR006121">
    <property type="entry name" value="HMA_dom"/>
</dbReference>
<evidence type="ECO:0000256" key="11">
    <source>
        <dbReference type="RuleBase" id="RU362081"/>
    </source>
</evidence>
<protein>
    <submittedName>
        <fullName evidence="14 15">Cu+-exporting ATPase</fullName>
    </submittedName>
</protein>
<dbReference type="InterPro" id="IPR036412">
    <property type="entry name" value="HAD-like_sf"/>
</dbReference>
<dbReference type="InterPro" id="IPR018303">
    <property type="entry name" value="ATPase_P-typ_P_site"/>
</dbReference>
<evidence type="ECO:0000256" key="12">
    <source>
        <dbReference type="SAM" id="MobiDB-lite"/>
    </source>
</evidence>
<dbReference type="Proteomes" id="UP000050413">
    <property type="component" value="Unassembled WGS sequence"/>
</dbReference>
<reference evidence="14 17" key="2">
    <citation type="submission" date="2016-01" db="EMBL/GenBank/DDBJ databases">
        <authorList>
            <person name="Varghese N."/>
        </authorList>
    </citation>
    <scope>NUCLEOTIDE SEQUENCE [LARGE SCALE GENOMIC DNA]</scope>
    <source>
        <strain evidence="14 17">HL-91</strain>
    </source>
</reference>
<feature type="transmembrane region" description="Helical" evidence="11">
    <location>
        <begin position="209"/>
        <end position="229"/>
    </location>
</feature>
<dbReference type="SFLD" id="SFLDS00003">
    <property type="entry name" value="Haloacid_Dehalogenase"/>
    <property type="match status" value="1"/>
</dbReference>
<organism evidence="15 16">
    <name type="scientific">Roseibaca calidilacus</name>
    <dbReference type="NCBI Taxonomy" id="1666912"/>
    <lineage>
        <taxon>Bacteria</taxon>
        <taxon>Pseudomonadati</taxon>
        <taxon>Pseudomonadota</taxon>
        <taxon>Alphaproteobacteria</taxon>
        <taxon>Rhodobacterales</taxon>
        <taxon>Paracoccaceae</taxon>
        <taxon>Roseinatronobacter</taxon>
    </lineage>
</organism>
<dbReference type="PANTHER" id="PTHR43520">
    <property type="entry name" value="ATP7, ISOFORM B"/>
    <property type="match status" value="1"/>
</dbReference>
<dbReference type="NCBIfam" id="TIGR01525">
    <property type="entry name" value="ATPase-IB_hvy"/>
    <property type="match status" value="1"/>
</dbReference>
<evidence type="ECO:0000256" key="10">
    <source>
        <dbReference type="ARBA" id="ARBA00023136"/>
    </source>
</evidence>
<dbReference type="PROSITE" id="PS50846">
    <property type="entry name" value="HMA_2"/>
    <property type="match status" value="2"/>
</dbReference>
<dbReference type="NCBIfam" id="TIGR01511">
    <property type="entry name" value="ATPase-IB1_Cu"/>
    <property type="match status" value="1"/>
</dbReference>
<dbReference type="GO" id="GO:0055070">
    <property type="term" value="P:copper ion homeostasis"/>
    <property type="evidence" value="ECO:0007669"/>
    <property type="project" value="TreeGrafter"/>
</dbReference>
<dbReference type="PRINTS" id="PR00943">
    <property type="entry name" value="CUATPASE"/>
</dbReference>
<feature type="transmembrane region" description="Helical" evidence="11">
    <location>
        <begin position="790"/>
        <end position="808"/>
    </location>
</feature>
<keyword evidence="3 11" id="KW-1003">Cell membrane</keyword>
<keyword evidence="4 11" id="KW-0812">Transmembrane</keyword>
<dbReference type="PROSITE" id="PS00154">
    <property type="entry name" value="ATPASE_E1_E2"/>
    <property type="match status" value="1"/>
</dbReference>
<accession>A0A0P7Z2B8</accession>
<dbReference type="InterPro" id="IPR044492">
    <property type="entry name" value="P_typ_ATPase_HD_dom"/>
</dbReference>
<keyword evidence="5 11" id="KW-0479">Metal-binding</keyword>
<dbReference type="GO" id="GO:0060003">
    <property type="term" value="P:copper ion export"/>
    <property type="evidence" value="ECO:0007669"/>
    <property type="project" value="UniProtKB-ARBA"/>
</dbReference>
<dbReference type="InterPro" id="IPR023298">
    <property type="entry name" value="ATPase_P-typ_TM_dom_sf"/>
</dbReference>
<dbReference type="GO" id="GO:0005524">
    <property type="term" value="F:ATP binding"/>
    <property type="evidence" value="ECO:0007669"/>
    <property type="project" value="UniProtKB-UniRule"/>
</dbReference>
<dbReference type="Gene3D" id="3.30.70.100">
    <property type="match status" value="2"/>
</dbReference>
<dbReference type="Pfam" id="PF00122">
    <property type="entry name" value="E1-E2_ATPase"/>
    <property type="match status" value="1"/>
</dbReference>
<dbReference type="EMBL" id="FBYC01000004">
    <property type="protein sequence ID" value="CUX81637.1"/>
    <property type="molecule type" value="Genomic_DNA"/>
</dbReference>
<comment type="subcellular location">
    <subcellularLocation>
        <location evidence="1">Cell membrane</location>
        <topology evidence="1">Multi-pass membrane protein</topology>
    </subcellularLocation>
</comment>
<evidence type="ECO:0000256" key="5">
    <source>
        <dbReference type="ARBA" id="ARBA00022723"/>
    </source>
</evidence>
<dbReference type="PRINTS" id="PR00119">
    <property type="entry name" value="CATATPASE"/>
</dbReference>
<keyword evidence="6 11" id="KW-0547">Nucleotide-binding</keyword>
<evidence type="ECO:0000256" key="9">
    <source>
        <dbReference type="ARBA" id="ARBA00022989"/>
    </source>
</evidence>
<proteinExistence type="inferred from homology"/>
<keyword evidence="7 11" id="KW-0067">ATP-binding</keyword>
<evidence type="ECO:0000256" key="6">
    <source>
        <dbReference type="ARBA" id="ARBA00022741"/>
    </source>
</evidence>
<dbReference type="GO" id="GO:0005886">
    <property type="term" value="C:plasma membrane"/>
    <property type="evidence" value="ECO:0007669"/>
    <property type="project" value="UniProtKB-SubCell"/>
</dbReference>
<feature type="transmembrane region" description="Helical" evidence="11">
    <location>
        <begin position="270"/>
        <end position="289"/>
    </location>
</feature>
<keyword evidence="17" id="KW-1185">Reference proteome</keyword>
<keyword evidence="9 11" id="KW-1133">Transmembrane helix</keyword>
<dbReference type="SUPFAM" id="SSF55008">
    <property type="entry name" value="HMA, heavy metal-associated domain"/>
    <property type="match status" value="2"/>
</dbReference>
<evidence type="ECO:0000256" key="7">
    <source>
        <dbReference type="ARBA" id="ARBA00022840"/>
    </source>
</evidence>
<dbReference type="SUPFAM" id="SSF81653">
    <property type="entry name" value="Calcium ATPase, transduction domain A"/>
    <property type="match status" value="1"/>
</dbReference>
<dbReference type="InterPro" id="IPR027256">
    <property type="entry name" value="P-typ_ATPase_IB"/>
</dbReference>
<dbReference type="PANTHER" id="PTHR43520:SF8">
    <property type="entry name" value="P-TYPE CU(+) TRANSPORTER"/>
    <property type="match status" value="1"/>
</dbReference>
<comment type="similarity">
    <text evidence="2 11">Belongs to the cation transport ATPase (P-type) (TC 3.A.3) family. Type IB subfamily.</text>
</comment>
<dbReference type="Gene3D" id="3.40.1110.10">
    <property type="entry name" value="Calcium-transporting ATPase, cytoplasmic domain N"/>
    <property type="match status" value="1"/>
</dbReference>
<dbReference type="Pfam" id="PF00702">
    <property type="entry name" value="Hydrolase"/>
    <property type="match status" value="1"/>
</dbReference>
<dbReference type="PATRIC" id="fig|1666912.4.peg.1943"/>
<dbReference type="STRING" id="1666912.Ga0058931_1885"/>
<dbReference type="GO" id="GO:0016887">
    <property type="term" value="F:ATP hydrolysis activity"/>
    <property type="evidence" value="ECO:0007669"/>
    <property type="project" value="InterPro"/>
</dbReference>
<evidence type="ECO:0000256" key="2">
    <source>
        <dbReference type="ARBA" id="ARBA00006024"/>
    </source>
</evidence>
<evidence type="ECO:0000313" key="17">
    <source>
        <dbReference type="Proteomes" id="UP000182045"/>
    </source>
</evidence>
<dbReference type="InterPro" id="IPR008250">
    <property type="entry name" value="ATPase_P-typ_transduc_dom_A_sf"/>
</dbReference>
<evidence type="ECO:0000313" key="14">
    <source>
        <dbReference type="EMBL" id="CUX81637.1"/>
    </source>
</evidence>
<dbReference type="GO" id="GO:0005507">
    <property type="term" value="F:copper ion binding"/>
    <property type="evidence" value="ECO:0007669"/>
    <property type="project" value="TreeGrafter"/>
</dbReference>
<dbReference type="RefSeq" id="WP_072246108.1">
    <property type="nucleotide sequence ID" value="NZ_FBYC01000004.1"/>
</dbReference>
<dbReference type="Gene3D" id="2.70.150.10">
    <property type="entry name" value="Calcium-transporting ATPase, cytoplasmic transduction domain A"/>
    <property type="match status" value="1"/>
</dbReference>
<comment type="caution">
    <text evidence="15">The sequence shown here is derived from an EMBL/GenBank/DDBJ whole genome shotgun (WGS) entry which is preliminary data.</text>
</comment>
<evidence type="ECO:0000256" key="3">
    <source>
        <dbReference type="ARBA" id="ARBA00022475"/>
    </source>
</evidence>
<feature type="transmembrane region" description="Helical" evidence="11">
    <location>
        <begin position="241"/>
        <end position="264"/>
    </location>
</feature>
<feature type="region of interest" description="Disordered" evidence="12">
    <location>
        <begin position="138"/>
        <end position="157"/>
    </location>
</feature>
<sequence length="823" mass="85796">MNTQAAPNGRYTELGFEVEKISCAGCVGRAEKALAAVPGVVAARVNLATHRAEVTARPEAGLTDLQTALRRAGYPMRVHTLEFDVGNMSCGSCIARVEQALAMQPGVLRASANLTSGRVQADVLDPAASAELARALTSAGHPAQPVADTATPDPTERQAVEARALAQRFWLALVLTLPVFVVEMGGHLVPPFHHWLVQTIGQTPLWLGQFLLATAVLIGPGRGFYTAGLPALMRAAPDMNSLVAIGTLAAWGYSTVALFAPALLPESAQAVYFEAAAVIVTLILLGRWLEARARGRTGAAIARLVGLQPRHARKLVDGQETKVTLDNIAPGDTLRLRPGERLAADGTLLSDHALLDESMITGEPLPAAKDHSAKLVGGTVNAGDAFDMRVTVTGGQTVLSQIIRMVERAQGAKLPVQALVDKVTLYFVPTVMAVAALTVAVWLAFGAGLNLALVAGVSVLIIACPCAMGLATPTSVMVGTGRAAELGVLFRKGSALQTLERVRVVAFDKTGTLTEGRPSLSRIITTADMSQDTALALATALERDSDHPIALSLREAAETRKLDVPQTETIKSLTGLGLRGQVDGQSVLLGAARLMQAENIAIDRLAEAATDAAQQGETPFYLAVNGVAVALICVADRVRPGAAEMVASLHRKGLKVAMLSGDATATAQAVARALGIDHVMAEVMPKDKLTALQELRAAHGPVAFVGDGINDAPALAEADIGLAIGSGTDIAVEAADIVLASSQPRAVLGALDVSAQTMRNIRQNLFWAFAYNTALVPVAAGALYPATGLMLSPMLAAGAMALSSAFVLSNALRLRYIRIQGVT</sequence>
<dbReference type="EMBL" id="LJSG01000002">
    <property type="protein sequence ID" value="KPP95830.1"/>
    <property type="molecule type" value="Genomic_DNA"/>
</dbReference>
<feature type="transmembrane region" description="Helical" evidence="11">
    <location>
        <begin position="169"/>
        <end position="189"/>
    </location>
</feature>
<dbReference type="InterPro" id="IPR001757">
    <property type="entry name" value="P_typ_ATPase"/>
</dbReference>
<evidence type="ECO:0000256" key="8">
    <source>
        <dbReference type="ARBA" id="ARBA00022967"/>
    </source>
</evidence>
<dbReference type="InterPro" id="IPR036163">
    <property type="entry name" value="HMA_dom_sf"/>
</dbReference>
<dbReference type="PROSITE" id="PS01047">
    <property type="entry name" value="HMA_1"/>
    <property type="match status" value="1"/>
</dbReference>
<feature type="domain" description="HMA" evidence="13">
    <location>
        <begin position="12"/>
        <end position="77"/>
    </location>
</feature>
<feature type="transmembrane region" description="Helical" evidence="11">
    <location>
        <begin position="423"/>
        <end position="445"/>
    </location>
</feature>
<name>A0A0P7Z2B8_9RHOB</name>
<dbReference type="CDD" id="cd00371">
    <property type="entry name" value="HMA"/>
    <property type="match status" value="2"/>
</dbReference>
<keyword evidence="8" id="KW-1278">Translocase</keyword>
<evidence type="ECO:0000259" key="13">
    <source>
        <dbReference type="PROSITE" id="PS50846"/>
    </source>
</evidence>
<dbReference type="CDD" id="cd02094">
    <property type="entry name" value="P-type_ATPase_Cu-like"/>
    <property type="match status" value="1"/>
</dbReference>
<evidence type="ECO:0000313" key="16">
    <source>
        <dbReference type="Proteomes" id="UP000050413"/>
    </source>
</evidence>
<feature type="domain" description="HMA" evidence="13">
    <location>
        <begin position="79"/>
        <end position="144"/>
    </location>
</feature>
<feature type="transmembrane region" description="Helical" evidence="11">
    <location>
        <begin position="451"/>
        <end position="472"/>
    </location>
</feature>
<dbReference type="OrthoDB" id="9807843at2"/>
<dbReference type="InterPro" id="IPR023214">
    <property type="entry name" value="HAD_sf"/>
</dbReference>
<evidence type="ECO:0000256" key="1">
    <source>
        <dbReference type="ARBA" id="ARBA00004651"/>
    </source>
</evidence>
<dbReference type="Proteomes" id="UP000182045">
    <property type="component" value="Unassembled WGS sequence"/>
</dbReference>
<keyword evidence="10 11" id="KW-0472">Membrane</keyword>
<feature type="transmembrane region" description="Helical" evidence="11">
    <location>
        <begin position="765"/>
        <end position="784"/>
    </location>
</feature>
<evidence type="ECO:0000313" key="15">
    <source>
        <dbReference type="EMBL" id="KPP95830.1"/>
    </source>
</evidence>
<dbReference type="SFLD" id="SFLDG00002">
    <property type="entry name" value="C1.7:_P-type_atpase_like"/>
    <property type="match status" value="1"/>
</dbReference>
<reference evidence="15 16" key="1">
    <citation type="submission" date="2015-09" db="EMBL/GenBank/DDBJ databases">
        <title>Identification and resolution of microdiversity through metagenomic sequencing of parallel consortia.</title>
        <authorList>
            <person name="Nelson W.C."/>
            <person name="Romine M.F."/>
            <person name="Lindemann S.R."/>
        </authorList>
    </citation>
    <scope>NUCLEOTIDE SEQUENCE [LARGE SCALE GENOMIC DNA]</scope>
    <source>
        <strain evidence="15">HL-91</strain>
    </source>
</reference>
<dbReference type="InterPro" id="IPR059000">
    <property type="entry name" value="ATPase_P-type_domA"/>
</dbReference>
<gene>
    <name evidence="15" type="primary">copA</name>
    <name evidence="14" type="ORF">Ga0058931_1885</name>
    <name evidence="15" type="ORF">HLUCCA05_03950</name>
</gene>
<dbReference type="Gene3D" id="3.40.50.1000">
    <property type="entry name" value="HAD superfamily/HAD-like"/>
    <property type="match status" value="1"/>
</dbReference>
<dbReference type="FunFam" id="2.70.150.10:FF:000020">
    <property type="entry name" value="Copper-exporting P-type ATPase A"/>
    <property type="match status" value="1"/>
</dbReference>
<dbReference type="SUPFAM" id="SSF56784">
    <property type="entry name" value="HAD-like"/>
    <property type="match status" value="1"/>
</dbReference>
<dbReference type="InterPro" id="IPR017969">
    <property type="entry name" value="Heavy-metal-associated_CS"/>
</dbReference>
<dbReference type="GO" id="GO:0043682">
    <property type="term" value="F:P-type divalent copper transporter activity"/>
    <property type="evidence" value="ECO:0007669"/>
    <property type="project" value="TreeGrafter"/>
</dbReference>
<dbReference type="NCBIfam" id="TIGR01494">
    <property type="entry name" value="ATPase_P-type"/>
    <property type="match status" value="1"/>
</dbReference>
<dbReference type="SUPFAM" id="SSF81665">
    <property type="entry name" value="Calcium ATPase, transmembrane domain M"/>
    <property type="match status" value="1"/>
</dbReference>